<evidence type="ECO:0000256" key="4">
    <source>
        <dbReference type="ARBA" id="ARBA00023163"/>
    </source>
</evidence>
<keyword evidence="10" id="KW-1185">Reference proteome</keyword>
<reference evidence="9" key="1">
    <citation type="submission" date="2016-10" db="EMBL/GenBank/DDBJ databases">
        <authorList>
            <person name="Benchimol M."/>
            <person name="Almeida L.G."/>
            <person name="Vasconcelos A.T."/>
            <person name="Perreira-Neves A."/>
            <person name="Rosa I.A."/>
            <person name="Tasca T."/>
            <person name="Bogo M.R."/>
            <person name="de Souza W."/>
        </authorList>
    </citation>
    <scope>NUCLEOTIDE SEQUENCE [LARGE SCALE GENOMIC DNA]</scope>
    <source>
        <strain evidence="9">K</strain>
    </source>
</reference>
<dbReference type="Pfam" id="PF00249">
    <property type="entry name" value="Myb_DNA-binding"/>
    <property type="match status" value="2"/>
</dbReference>
<dbReference type="InterPro" id="IPR009057">
    <property type="entry name" value="Homeodomain-like_sf"/>
</dbReference>
<keyword evidence="1" id="KW-0677">Repeat</keyword>
<evidence type="ECO:0000256" key="6">
    <source>
        <dbReference type="SAM" id="MobiDB-lite"/>
    </source>
</evidence>
<dbReference type="InterPro" id="IPR001005">
    <property type="entry name" value="SANT/Myb"/>
</dbReference>
<dbReference type="InterPro" id="IPR051575">
    <property type="entry name" value="Myb-like_DNA-bd"/>
</dbReference>
<feature type="domain" description="Myb-like" evidence="7">
    <location>
        <begin position="62"/>
        <end position="105"/>
    </location>
</feature>
<dbReference type="OrthoDB" id="2143914at2759"/>
<dbReference type="PROSITE" id="PS50090">
    <property type="entry name" value="MYB_LIKE"/>
    <property type="match status" value="2"/>
</dbReference>
<dbReference type="GO" id="GO:0019185">
    <property type="term" value="C:snRNA-activating protein complex"/>
    <property type="evidence" value="ECO:0007669"/>
    <property type="project" value="TreeGrafter"/>
</dbReference>
<dbReference type="PANTHER" id="PTHR46621:SF1">
    <property type="entry name" value="SNRNA-ACTIVATING PROTEIN COMPLEX SUBUNIT 4"/>
    <property type="match status" value="1"/>
</dbReference>
<dbReference type="CDD" id="cd00167">
    <property type="entry name" value="SANT"/>
    <property type="match status" value="2"/>
</dbReference>
<dbReference type="SUPFAM" id="SSF46689">
    <property type="entry name" value="Homeodomain-like"/>
    <property type="match status" value="1"/>
</dbReference>
<dbReference type="GO" id="GO:0000978">
    <property type="term" value="F:RNA polymerase II cis-regulatory region sequence-specific DNA binding"/>
    <property type="evidence" value="ECO:0007669"/>
    <property type="project" value="TreeGrafter"/>
</dbReference>
<feature type="compositionally biased region" description="Low complexity" evidence="6">
    <location>
        <begin position="134"/>
        <end position="147"/>
    </location>
</feature>
<dbReference type="SMART" id="SM00717">
    <property type="entry name" value="SANT"/>
    <property type="match status" value="2"/>
</dbReference>
<protein>
    <recommendedName>
        <fullName evidence="11">Myb-like DNA-binding domain containing protein</fullName>
    </recommendedName>
</protein>
<keyword evidence="5" id="KW-0539">Nucleus</keyword>
<evidence type="ECO:0008006" key="11">
    <source>
        <dbReference type="Google" id="ProtNLM"/>
    </source>
</evidence>
<dbReference type="Gene3D" id="1.10.10.60">
    <property type="entry name" value="Homeodomain-like"/>
    <property type="match status" value="2"/>
</dbReference>
<dbReference type="FunFam" id="1.10.10.60:FF:000010">
    <property type="entry name" value="Transcriptional activator Myb isoform A"/>
    <property type="match status" value="1"/>
</dbReference>
<dbReference type="GO" id="GO:0001006">
    <property type="term" value="F:RNA polymerase III type 3 promoter sequence-specific DNA binding"/>
    <property type="evidence" value="ECO:0007669"/>
    <property type="project" value="TreeGrafter"/>
</dbReference>
<evidence type="ECO:0000259" key="8">
    <source>
        <dbReference type="PROSITE" id="PS51294"/>
    </source>
</evidence>
<organism evidence="9 10">
    <name type="scientific">Tritrichomonas foetus</name>
    <dbReference type="NCBI Taxonomy" id="1144522"/>
    <lineage>
        <taxon>Eukaryota</taxon>
        <taxon>Metamonada</taxon>
        <taxon>Parabasalia</taxon>
        <taxon>Tritrichomonadida</taxon>
        <taxon>Tritrichomonadidae</taxon>
        <taxon>Tritrichomonas</taxon>
    </lineage>
</organism>
<name>A0A1J4JDA8_9EUKA</name>
<evidence type="ECO:0000313" key="9">
    <source>
        <dbReference type="EMBL" id="OHS95260.1"/>
    </source>
</evidence>
<accession>A0A1J4JDA8</accession>
<evidence type="ECO:0000256" key="5">
    <source>
        <dbReference type="ARBA" id="ARBA00023242"/>
    </source>
</evidence>
<evidence type="ECO:0000259" key="7">
    <source>
        <dbReference type="PROSITE" id="PS50090"/>
    </source>
</evidence>
<dbReference type="PROSITE" id="PS51294">
    <property type="entry name" value="HTH_MYB"/>
    <property type="match status" value="2"/>
</dbReference>
<dbReference type="VEuPathDB" id="TrichDB:TRFO_02247"/>
<proteinExistence type="predicted"/>
<keyword evidence="3" id="KW-0238">DNA-binding</keyword>
<dbReference type="GeneID" id="94825274"/>
<keyword evidence="4" id="KW-0804">Transcription</keyword>
<dbReference type="EMBL" id="MLAK01001259">
    <property type="protein sequence ID" value="OHS95260.1"/>
    <property type="molecule type" value="Genomic_DNA"/>
</dbReference>
<evidence type="ECO:0000256" key="2">
    <source>
        <dbReference type="ARBA" id="ARBA00023015"/>
    </source>
</evidence>
<feature type="domain" description="HTH myb-type" evidence="8">
    <location>
        <begin position="62"/>
        <end position="109"/>
    </location>
</feature>
<sequence length="224" mass="26120">MKIRRIRSKFTQEEDDKLRELIKKHGDRSWSIVSSFMENRSQRQCRERWKHYLSSDLPATAPWTKEEDAILIKKFNELGAKWTKIARELPGRTDIQVKTRYIKFLKDKVDNPGKIHDTKLRKSGASDEEDYSKTSKINSSKNSSESLSKGEVKDKSTYSAKITLTGLNEWGNSHNGILDYVFELDCSNFPSEIFENFDEDEETNKEIDIFCQGLEPGDFTWTFE</sequence>
<dbReference type="GO" id="GO:0042795">
    <property type="term" value="P:snRNA transcription by RNA polymerase II"/>
    <property type="evidence" value="ECO:0007669"/>
    <property type="project" value="TreeGrafter"/>
</dbReference>
<feature type="domain" description="HTH myb-type" evidence="8">
    <location>
        <begin position="1"/>
        <end position="57"/>
    </location>
</feature>
<evidence type="ECO:0000256" key="3">
    <source>
        <dbReference type="ARBA" id="ARBA00023125"/>
    </source>
</evidence>
<comment type="caution">
    <text evidence="9">The sequence shown here is derived from an EMBL/GenBank/DDBJ whole genome shotgun (WGS) entry which is preliminary data.</text>
</comment>
<evidence type="ECO:0000313" key="10">
    <source>
        <dbReference type="Proteomes" id="UP000179807"/>
    </source>
</evidence>
<dbReference type="Proteomes" id="UP000179807">
    <property type="component" value="Unassembled WGS sequence"/>
</dbReference>
<dbReference type="GO" id="GO:0042796">
    <property type="term" value="P:snRNA transcription by RNA polymerase III"/>
    <property type="evidence" value="ECO:0007669"/>
    <property type="project" value="TreeGrafter"/>
</dbReference>
<dbReference type="PANTHER" id="PTHR46621">
    <property type="entry name" value="SNRNA-ACTIVATING PROTEIN COMPLEX SUBUNIT 4"/>
    <property type="match status" value="1"/>
</dbReference>
<dbReference type="RefSeq" id="XP_068348397.1">
    <property type="nucleotide sequence ID" value="XM_068490570.1"/>
</dbReference>
<keyword evidence="2" id="KW-0805">Transcription regulation</keyword>
<feature type="domain" description="Myb-like" evidence="7">
    <location>
        <begin position="2"/>
        <end position="53"/>
    </location>
</feature>
<feature type="region of interest" description="Disordered" evidence="6">
    <location>
        <begin position="115"/>
        <end position="150"/>
    </location>
</feature>
<gene>
    <name evidence="9" type="ORF">TRFO_02247</name>
</gene>
<dbReference type="InterPro" id="IPR017930">
    <property type="entry name" value="Myb_dom"/>
</dbReference>
<dbReference type="AlphaFoldDB" id="A0A1J4JDA8"/>
<evidence type="ECO:0000256" key="1">
    <source>
        <dbReference type="ARBA" id="ARBA00022737"/>
    </source>
</evidence>